<dbReference type="InterPro" id="IPR039785">
    <property type="entry name" value="MINY3/4"/>
</dbReference>
<organism evidence="5 6">
    <name type="scientific">Daphnia magna</name>
    <dbReference type="NCBI Taxonomy" id="35525"/>
    <lineage>
        <taxon>Eukaryota</taxon>
        <taxon>Metazoa</taxon>
        <taxon>Ecdysozoa</taxon>
        <taxon>Arthropoda</taxon>
        <taxon>Crustacea</taxon>
        <taxon>Branchiopoda</taxon>
        <taxon>Diplostraca</taxon>
        <taxon>Cladocera</taxon>
        <taxon>Anomopoda</taxon>
        <taxon>Daphniidae</taxon>
        <taxon>Daphnia</taxon>
    </lineage>
</organism>
<comment type="catalytic activity">
    <reaction evidence="2">
        <text>Thiol-dependent hydrolysis of ester, thioester, amide, peptide and isopeptide bonds formed by the C-terminal Gly of ubiquitin (a 76-residue protein attached to proteins as an intracellular targeting signal).</text>
        <dbReference type="EC" id="3.4.19.12"/>
    </reaction>
</comment>
<dbReference type="InterPro" id="IPR025257">
    <property type="entry name" value="MINDY-3/4_CD"/>
</dbReference>
<accession>A0A164YF73</accession>
<evidence type="ECO:0000256" key="3">
    <source>
        <dbReference type="SAM" id="MobiDB-lite"/>
    </source>
</evidence>
<name>A0A164YF73_9CRUS</name>
<evidence type="ECO:0000313" key="5">
    <source>
        <dbReference type="EMBL" id="KZS15190.1"/>
    </source>
</evidence>
<gene>
    <name evidence="5" type="ORF">APZ42_019240</name>
</gene>
<dbReference type="GO" id="GO:0071108">
    <property type="term" value="P:protein K48-linked deubiquitination"/>
    <property type="evidence" value="ECO:0007669"/>
    <property type="project" value="InterPro"/>
</dbReference>
<comment type="similarity">
    <text evidence="1 2">Belongs to the MINDY deubiquitinase family. FAM188 subfamily.</text>
</comment>
<dbReference type="GO" id="GO:0004843">
    <property type="term" value="F:cysteine-type deubiquitinase activity"/>
    <property type="evidence" value="ECO:0007669"/>
    <property type="project" value="UniProtKB-UniRule"/>
</dbReference>
<dbReference type="AlphaFoldDB" id="A0A164YF73"/>
<keyword evidence="2" id="KW-0378">Hydrolase</keyword>
<dbReference type="GO" id="GO:1990380">
    <property type="term" value="F:K48-linked deubiquitinase activity"/>
    <property type="evidence" value="ECO:0007669"/>
    <property type="project" value="UniProtKB-UniRule"/>
</dbReference>
<sequence>MSRIKAVSFSKSLQLKGIILAIYYFLLEFKRLEELPIFPRNANENARGERKESRTENGMAGLLPVLSARRCDRRESCVEKGVSHILEKVPPAPSANRVERKESRLENGTPNITGSVSPLHSRVFGMRERASRQLQNTASVNGSKPITEPIAVALRRIVFGQCPAPIKAEYFSRGPGLVFREAERDLGYALMVSHAAGLPIANSLMMALQTHILRILLFDVRPSRVYQPDNRDSRLYVQHSPLKPSFSMQQEALCTAITDIIWTAGGCHYGVLCLPHPIHIHVEESDHFNADGVTEKVGFGEYLHKNILNILECQDREELQYFVRRNLFLRRLSPIAEDMGTRWITGTNSYLSSLINYSGDISFSALNLILSGRAASYLHNGTHFQEDKDKIMIAQHGIQARSPIGLLLWMRTEEKTAAYKLGSRLKTPVYPIWLIIASEQSGVLFSDDRDLLRDYRSEIRFELHYHTSSHNQLTPAVLVIRTKLPLEVPEEDVALPTLDKIIRTKWSGARVSWNGLTPFL</sequence>
<dbReference type="SMART" id="SM01174">
    <property type="entry name" value="DUF4205"/>
    <property type="match status" value="1"/>
</dbReference>
<proteinExistence type="inferred from homology"/>
<feature type="domain" description="Deubiquitinating enzyme MINDY-3/4 conserved" evidence="4">
    <location>
        <begin position="155"/>
        <end position="515"/>
    </location>
</feature>
<dbReference type="Pfam" id="PF13898">
    <property type="entry name" value="MINDY-3_4_CD"/>
    <property type="match status" value="1"/>
</dbReference>
<evidence type="ECO:0000256" key="1">
    <source>
        <dbReference type="ARBA" id="ARBA00011074"/>
    </source>
</evidence>
<evidence type="ECO:0000259" key="4">
    <source>
        <dbReference type="SMART" id="SM01174"/>
    </source>
</evidence>
<keyword evidence="2" id="KW-0645">Protease</keyword>
<dbReference type="Proteomes" id="UP000076858">
    <property type="component" value="Unassembled WGS sequence"/>
</dbReference>
<evidence type="ECO:0000313" key="6">
    <source>
        <dbReference type="Proteomes" id="UP000076858"/>
    </source>
</evidence>
<keyword evidence="6" id="KW-1185">Reference proteome</keyword>
<keyword evidence="2" id="KW-0788">Thiol protease</keyword>
<reference evidence="5 6" key="1">
    <citation type="submission" date="2016-03" db="EMBL/GenBank/DDBJ databases">
        <title>EvidentialGene: Evidence-directed Construction of Genes on Genomes.</title>
        <authorList>
            <person name="Gilbert D.G."/>
            <person name="Choi J.-H."/>
            <person name="Mockaitis K."/>
            <person name="Colbourne J."/>
            <person name="Pfrender M."/>
        </authorList>
    </citation>
    <scope>NUCLEOTIDE SEQUENCE [LARGE SCALE GENOMIC DNA]</scope>
    <source>
        <strain evidence="5 6">Xinb3</strain>
        <tissue evidence="5">Complete organism</tissue>
    </source>
</reference>
<dbReference type="EMBL" id="LRGB01000915">
    <property type="protein sequence ID" value="KZS15190.1"/>
    <property type="molecule type" value="Genomic_DNA"/>
</dbReference>
<dbReference type="OrthoDB" id="9981542at2759"/>
<keyword evidence="2" id="KW-0833">Ubl conjugation pathway</keyword>
<dbReference type="PANTHER" id="PTHR12473:SF8">
    <property type="entry name" value="UBIQUITIN CARBOXYL-TERMINAL HYDROLASE MINDY-4-RELATED"/>
    <property type="match status" value="1"/>
</dbReference>
<dbReference type="GO" id="GO:0006508">
    <property type="term" value="P:proteolysis"/>
    <property type="evidence" value="ECO:0007669"/>
    <property type="project" value="UniProtKB-KW"/>
</dbReference>
<dbReference type="EC" id="3.4.19.12" evidence="2"/>
<feature type="region of interest" description="Disordered" evidence="3">
    <location>
        <begin position="92"/>
        <end position="112"/>
    </location>
</feature>
<comment type="caution">
    <text evidence="5">The sequence shown here is derived from an EMBL/GenBank/DDBJ whole genome shotgun (WGS) entry which is preliminary data.</text>
</comment>
<evidence type="ECO:0000256" key="2">
    <source>
        <dbReference type="RuleBase" id="RU367088"/>
    </source>
</evidence>
<comment type="function">
    <text evidence="2">Hydrolase that can remove 'Lys-48'-linked conjugated ubiquitin from proteins.</text>
</comment>
<dbReference type="PANTHER" id="PTHR12473">
    <property type="entry name" value="UBIQUITIN CARBOXYL-TERMINAL HYDROLASE MINDY-4-RELATED"/>
    <property type="match status" value="1"/>
</dbReference>
<protein>
    <recommendedName>
        <fullName evidence="2">Ubiquitin carboxyl-terminal hydrolase MINDY</fullName>
        <ecNumber evidence="2">3.4.19.12</ecNumber>
    </recommendedName>
</protein>